<evidence type="ECO:0000259" key="1">
    <source>
        <dbReference type="Pfam" id="PF22677"/>
    </source>
</evidence>
<dbReference type="PANTHER" id="PTHR36503">
    <property type="entry name" value="BLR2520 PROTEIN"/>
    <property type="match status" value="1"/>
</dbReference>
<dbReference type="InterPro" id="IPR053863">
    <property type="entry name" value="Glyoxy/Ble-like_N"/>
</dbReference>
<accession>A0A162US50</accession>
<dbReference type="STRING" id="1765683.B2M26_11910"/>
<sequence>MAGQMWINLPVKDLNKSKKFFKEIGFTLNQVPGNADDKASLVIGDKNVVVMLFPESDFKKFLGNSISDSANGTEVLFTIGTDRKEEVDEMVAKVMNAGGIIYGKPHDNGWMYGAGFADLDGHRWNVLYMDMSKFPAE</sequence>
<proteinExistence type="predicted"/>
<reference evidence="2 3" key="1">
    <citation type="submission" date="2017-02" db="EMBL/GenBank/DDBJ databases">
        <title>Draft genome of Acidibacillus ferrooxidans Huett2.</title>
        <authorList>
            <person name="Schopf S."/>
        </authorList>
    </citation>
    <scope>NUCLEOTIDE SEQUENCE [LARGE SCALE GENOMIC DNA]</scope>
    <source>
        <strain evidence="2 3">Huett2</strain>
    </source>
</reference>
<feature type="domain" description="Glyoxalase/Bleomycin resistance-like N-terminal" evidence="1">
    <location>
        <begin position="5"/>
        <end position="30"/>
    </location>
</feature>
<dbReference type="Proteomes" id="UP000190229">
    <property type="component" value="Unassembled WGS sequence"/>
</dbReference>
<evidence type="ECO:0000313" key="3">
    <source>
        <dbReference type="Proteomes" id="UP000190229"/>
    </source>
</evidence>
<gene>
    <name evidence="2" type="ORF">B2M26_11910</name>
</gene>
<dbReference type="OrthoDB" id="9798430at2"/>
<keyword evidence="2" id="KW-0223">Dioxygenase</keyword>
<dbReference type="InterPro" id="IPR029068">
    <property type="entry name" value="Glyas_Bleomycin-R_OHBP_Dase"/>
</dbReference>
<dbReference type="SUPFAM" id="SSF54593">
    <property type="entry name" value="Glyoxalase/Bleomycin resistance protein/Dihydroxybiphenyl dioxygenase"/>
    <property type="match status" value="1"/>
</dbReference>
<evidence type="ECO:0000313" key="2">
    <source>
        <dbReference type="EMBL" id="OPG15431.1"/>
    </source>
</evidence>
<dbReference type="PANTHER" id="PTHR36503:SF2">
    <property type="entry name" value="BLR2408 PROTEIN"/>
    <property type="match status" value="1"/>
</dbReference>
<keyword evidence="2" id="KW-0560">Oxidoreductase</keyword>
<organism evidence="2 3">
    <name type="scientific">Ferroacidibacillus organovorans</name>
    <dbReference type="NCBI Taxonomy" id="1765683"/>
    <lineage>
        <taxon>Bacteria</taxon>
        <taxon>Bacillati</taxon>
        <taxon>Bacillota</taxon>
        <taxon>Bacilli</taxon>
        <taxon>Bacillales</taxon>
        <taxon>Alicyclobacillaceae</taxon>
        <taxon>Ferroacidibacillus</taxon>
    </lineage>
</organism>
<name>A0A162US50_9BACL</name>
<keyword evidence="3" id="KW-1185">Reference proteome</keyword>
<dbReference type="EMBL" id="MWPS01000031">
    <property type="protein sequence ID" value="OPG15431.1"/>
    <property type="molecule type" value="Genomic_DNA"/>
</dbReference>
<dbReference type="Pfam" id="PF22677">
    <property type="entry name" value="Ble-like_N"/>
    <property type="match status" value="1"/>
</dbReference>
<dbReference type="GO" id="GO:0051213">
    <property type="term" value="F:dioxygenase activity"/>
    <property type="evidence" value="ECO:0007669"/>
    <property type="project" value="UniProtKB-KW"/>
</dbReference>
<dbReference type="RefSeq" id="WP_067952539.1">
    <property type="nucleotide sequence ID" value="NZ_LVKL01000006.1"/>
</dbReference>
<dbReference type="AlphaFoldDB" id="A0A162US50"/>
<comment type="caution">
    <text evidence="2">The sequence shown here is derived from an EMBL/GenBank/DDBJ whole genome shotgun (WGS) entry which is preliminary data.</text>
</comment>
<protein>
    <submittedName>
        <fullName evidence="2">Extradiol dioxygenase</fullName>
    </submittedName>
</protein>
<dbReference type="Gene3D" id="3.10.180.10">
    <property type="entry name" value="2,3-Dihydroxybiphenyl 1,2-Dioxygenase, domain 1"/>
    <property type="match status" value="1"/>
</dbReference>